<gene>
    <name evidence="2" type="ORF">ACFFPI_08250</name>
</gene>
<evidence type="ECO:0000313" key="3">
    <source>
        <dbReference type="Proteomes" id="UP001589536"/>
    </source>
</evidence>
<dbReference type="InterPro" id="IPR025332">
    <property type="entry name" value="DUF4238"/>
</dbReference>
<accession>A0ABV5UNR2</accession>
<dbReference type="Pfam" id="PF14022">
    <property type="entry name" value="DUF4238"/>
    <property type="match status" value="1"/>
</dbReference>
<sequence>MNNETWRQHVVSQALLNRFCDPNDDLIGVYDVRYGHQKPSTSKAIGFQKYFVKHEPDEAEKLWRAVEDRIAPAFREIDESPATYSPETSAAVKDLVALHYARSMATRQIHDIALANAERHVRSDTPMLSRLANLKHSGLHLEHAPGIHAEIAEEIITDLRAQLSTGVDFRDALFRFFEITKARLSGYSLMIRPAIGGAEFLLGDCPAVSVARGMNPEVRAPLLDAAMITMPLGPRSIAFVYPDGIAEATVPVDGINAVVINRGQLTQAQERVYHRRSSGLGAWAETNRPPRGHREQAQS</sequence>
<proteinExistence type="predicted"/>
<dbReference type="EMBL" id="JBHMBH010000019">
    <property type="protein sequence ID" value="MFB9714149.1"/>
    <property type="molecule type" value="Genomic_DNA"/>
</dbReference>
<protein>
    <submittedName>
        <fullName evidence="2">DUF4238 domain-containing protein</fullName>
    </submittedName>
</protein>
<evidence type="ECO:0000313" key="2">
    <source>
        <dbReference type="EMBL" id="MFB9714149.1"/>
    </source>
</evidence>
<evidence type="ECO:0000256" key="1">
    <source>
        <dbReference type="SAM" id="MobiDB-lite"/>
    </source>
</evidence>
<keyword evidence="3" id="KW-1185">Reference proteome</keyword>
<dbReference type="RefSeq" id="WP_376954040.1">
    <property type="nucleotide sequence ID" value="NZ_JBHMBH010000019.1"/>
</dbReference>
<name>A0ABV5UNR2_9MICC</name>
<organism evidence="2 3">
    <name type="scientific">Arthrobacter methylotrophus</name>
    <dbReference type="NCBI Taxonomy" id="121291"/>
    <lineage>
        <taxon>Bacteria</taxon>
        <taxon>Bacillati</taxon>
        <taxon>Actinomycetota</taxon>
        <taxon>Actinomycetes</taxon>
        <taxon>Micrococcales</taxon>
        <taxon>Micrococcaceae</taxon>
        <taxon>Arthrobacter</taxon>
    </lineage>
</organism>
<feature type="region of interest" description="Disordered" evidence="1">
    <location>
        <begin position="280"/>
        <end position="299"/>
    </location>
</feature>
<comment type="caution">
    <text evidence="2">The sequence shown here is derived from an EMBL/GenBank/DDBJ whole genome shotgun (WGS) entry which is preliminary data.</text>
</comment>
<dbReference type="Proteomes" id="UP001589536">
    <property type="component" value="Unassembled WGS sequence"/>
</dbReference>
<reference evidence="2 3" key="1">
    <citation type="submission" date="2024-09" db="EMBL/GenBank/DDBJ databases">
        <authorList>
            <person name="Sun Q."/>
            <person name="Mori K."/>
        </authorList>
    </citation>
    <scope>NUCLEOTIDE SEQUENCE [LARGE SCALE GENOMIC DNA]</scope>
    <source>
        <strain evidence="2 3">JCM 13519</strain>
    </source>
</reference>